<keyword evidence="1 2" id="KW-0808">Transferase</keyword>
<dbReference type="GO" id="GO:0008654">
    <property type="term" value="P:phospholipid biosynthetic process"/>
    <property type="evidence" value="ECO:0007669"/>
    <property type="project" value="InterPro"/>
</dbReference>
<feature type="transmembrane region" description="Helical" evidence="4">
    <location>
        <begin position="12"/>
        <end position="32"/>
    </location>
</feature>
<feature type="transmembrane region" description="Helical" evidence="4">
    <location>
        <begin position="210"/>
        <end position="227"/>
    </location>
</feature>
<dbReference type="InterPro" id="IPR000462">
    <property type="entry name" value="CDP-OH_P_trans"/>
</dbReference>
<organism evidence="5 6">
    <name type="scientific">Sphaerisporangium melleum</name>
    <dbReference type="NCBI Taxonomy" id="321316"/>
    <lineage>
        <taxon>Bacteria</taxon>
        <taxon>Bacillati</taxon>
        <taxon>Actinomycetota</taxon>
        <taxon>Actinomycetes</taxon>
        <taxon>Streptosporangiales</taxon>
        <taxon>Streptosporangiaceae</taxon>
        <taxon>Sphaerisporangium</taxon>
    </lineage>
</organism>
<dbReference type="Proteomes" id="UP000645217">
    <property type="component" value="Unassembled WGS sequence"/>
</dbReference>
<evidence type="ECO:0000313" key="5">
    <source>
        <dbReference type="EMBL" id="GGK63729.1"/>
    </source>
</evidence>
<evidence type="ECO:0000256" key="3">
    <source>
        <dbReference type="SAM" id="MobiDB-lite"/>
    </source>
</evidence>
<dbReference type="Pfam" id="PF01066">
    <property type="entry name" value="CDP-OH_P_transf"/>
    <property type="match status" value="1"/>
</dbReference>
<dbReference type="PROSITE" id="PS00379">
    <property type="entry name" value="CDP_ALCOHOL_P_TRANSF"/>
    <property type="match status" value="1"/>
</dbReference>
<sequence>MTTLDRRVTEVPVLGPAAGIGMQVVLLAVLWADAGLNPAGLLAGITCAVILSALLTRSMRRSGIHALGPAGLVTLARAELAGGVTALVTTGLTGGDVPVSYLVALAAVGLILDGVDGHVARRTGTVSDLGARFDMETDAFLILVLSVHVAASTGAWVLAIGAMRYVFVAAAWAAPWLRAPLRPSFARKTVAALQGVILVIVSAGVAPPPVATGLAGLALASLVWSFGRDIASLWRDRQPARPRSHREVRPTMPMADVDQRAGTGGEPAGTGSAEVDQRVRATVTGSVPAWDRSGALDEPWLVRSG</sequence>
<protein>
    <recommendedName>
        <fullName evidence="7">CDP-alcohol phosphatidyltransferase</fullName>
    </recommendedName>
</protein>
<proteinExistence type="inferred from homology"/>
<evidence type="ECO:0008006" key="7">
    <source>
        <dbReference type="Google" id="ProtNLM"/>
    </source>
</evidence>
<comment type="caution">
    <text evidence="5">The sequence shown here is derived from an EMBL/GenBank/DDBJ whole genome shotgun (WGS) entry which is preliminary data.</text>
</comment>
<feature type="transmembrane region" description="Helical" evidence="4">
    <location>
        <begin position="140"/>
        <end position="173"/>
    </location>
</feature>
<keyword evidence="4" id="KW-0812">Transmembrane</keyword>
<dbReference type="GO" id="GO:0016020">
    <property type="term" value="C:membrane"/>
    <property type="evidence" value="ECO:0007669"/>
    <property type="project" value="InterPro"/>
</dbReference>
<evidence type="ECO:0000256" key="2">
    <source>
        <dbReference type="RuleBase" id="RU003750"/>
    </source>
</evidence>
<name>A0A917QQK9_9ACTN</name>
<accession>A0A917QQK9</accession>
<dbReference type="AlphaFoldDB" id="A0A917QQK9"/>
<keyword evidence="6" id="KW-1185">Reference proteome</keyword>
<dbReference type="GO" id="GO:0016780">
    <property type="term" value="F:phosphotransferase activity, for other substituted phosphate groups"/>
    <property type="evidence" value="ECO:0007669"/>
    <property type="project" value="InterPro"/>
</dbReference>
<keyword evidence="4" id="KW-0472">Membrane</keyword>
<keyword evidence="4" id="KW-1133">Transmembrane helix</keyword>
<dbReference type="EMBL" id="BMNT01000001">
    <property type="protein sequence ID" value="GGK63729.1"/>
    <property type="molecule type" value="Genomic_DNA"/>
</dbReference>
<evidence type="ECO:0000256" key="4">
    <source>
        <dbReference type="SAM" id="Phobius"/>
    </source>
</evidence>
<comment type="similarity">
    <text evidence="2">Belongs to the CDP-alcohol phosphatidyltransferase class-I family.</text>
</comment>
<gene>
    <name evidence="5" type="ORF">GCM10007964_03590</name>
</gene>
<feature type="transmembrane region" description="Helical" evidence="4">
    <location>
        <begin position="38"/>
        <end position="55"/>
    </location>
</feature>
<reference evidence="5" key="2">
    <citation type="submission" date="2020-09" db="EMBL/GenBank/DDBJ databases">
        <authorList>
            <person name="Sun Q."/>
            <person name="Ohkuma M."/>
        </authorList>
    </citation>
    <scope>NUCLEOTIDE SEQUENCE</scope>
    <source>
        <strain evidence="5">JCM 13064</strain>
    </source>
</reference>
<dbReference type="InterPro" id="IPR043130">
    <property type="entry name" value="CDP-OH_PTrfase_TM_dom"/>
</dbReference>
<feature type="region of interest" description="Disordered" evidence="3">
    <location>
        <begin position="238"/>
        <end position="277"/>
    </location>
</feature>
<evidence type="ECO:0000313" key="6">
    <source>
        <dbReference type="Proteomes" id="UP000645217"/>
    </source>
</evidence>
<reference evidence="5" key="1">
    <citation type="journal article" date="2014" name="Int. J. Syst. Evol. Microbiol.">
        <title>Complete genome sequence of Corynebacterium casei LMG S-19264T (=DSM 44701T), isolated from a smear-ripened cheese.</title>
        <authorList>
            <consortium name="US DOE Joint Genome Institute (JGI-PGF)"/>
            <person name="Walter F."/>
            <person name="Albersmeier A."/>
            <person name="Kalinowski J."/>
            <person name="Ruckert C."/>
        </authorList>
    </citation>
    <scope>NUCLEOTIDE SEQUENCE</scope>
    <source>
        <strain evidence="5">JCM 13064</strain>
    </source>
</reference>
<evidence type="ECO:0000256" key="1">
    <source>
        <dbReference type="ARBA" id="ARBA00022679"/>
    </source>
</evidence>
<dbReference type="InterPro" id="IPR048254">
    <property type="entry name" value="CDP_ALCOHOL_P_TRANSF_CS"/>
</dbReference>
<dbReference type="Gene3D" id="1.20.120.1760">
    <property type="match status" value="1"/>
</dbReference>
<feature type="compositionally biased region" description="Basic and acidic residues" evidence="3">
    <location>
        <begin position="238"/>
        <end position="249"/>
    </location>
</feature>